<comment type="caution">
    <text evidence="2">The sequence shown here is derived from an EMBL/GenBank/DDBJ whole genome shotgun (WGS) entry which is preliminary data.</text>
</comment>
<evidence type="ECO:0000313" key="2">
    <source>
        <dbReference type="EMBL" id="KNC25055.1"/>
    </source>
</evidence>
<feature type="chain" id="PRO_5005535348" description="Neuropeptide-like protein 31" evidence="1">
    <location>
        <begin position="20"/>
        <end position="108"/>
    </location>
</feature>
<keyword evidence="1" id="KW-0732">Signal</keyword>
<evidence type="ECO:0000256" key="1">
    <source>
        <dbReference type="SAM" id="SignalP"/>
    </source>
</evidence>
<feature type="signal peptide" evidence="1">
    <location>
        <begin position="1"/>
        <end position="19"/>
    </location>
</feature>
<dbReference type="OMA" id="RQFFGVG"/>
<keyword evidence="3" id="KW-1185">Reference proteome</keyword>
<evidence type="ECO:0008006" key="4">
    <source>
        <dbReference type="Google" id="ProtNLM"/>
    </source>
</evidence>
<sequence length="108" mass="12014">MRSLLLFTILVCFLALAWSAAVASQPEPETAAVETLLDVDTGVDENSDESVRQARQFFGVGYYGRPYYGGFGGYRRPYYGGYYGGYGRPYYGGYYGRPYYGGYGGFYG</sequence>
<evidence type="ECO:0000313" key="3">
    <source>
        <dbReference type="Proteomes" id="UP000037069"/>
    </source>
</evidence>
<proteinExistence type="predicted"/>
<dbReference type="EMBL" id="JRES01001160">
    <property type="protein sequence ID" value="KNC25055.1"/>
    <property type="molecule type" value="Genomic_DNA"/>
</dbReference>
<name>A0A0L0BYF9_LUCCU</name>
<dbReference type="Proteomes" id="UP000037069">
    <property type="component" value="Unassembled WGS sequence"/>
</dbReference>
<organism evidence="2 3">
    <name type="scientific">Lucilia cuprina</name>
    <name type="common">Green bottle fly</name>
    <name type="synonym">Australian sheep blowfly</name>
    <dbReference type="NCBI Taxonomy" id="7375"/>
    <lineage>
        <taxon>Eukaryota</taxon>
        <taxon>Metazoa</taxon>
        <taxon>Ecdysozoa</taxon>
        <taxon>Arthropoda</taxon>
        <taxon>Hexapoda</taxon>
        <taxon>Insecta</taxon>
        <taxon>Pterygota</taxon>
        <taxon>Neoptera</taxon>
        <taxon>Endopterygota</taxon>
        <taxon>Diptera</taxon>
        <taxon>Brachycera</taxon>
        <taxon>Muscomorpha</taxon>
        <taxon>Oestroidea</taxon>
        <taxon>Calliphoridae</taxon>
        <taxon>Luciliinae</taxon>
        <taxon>Lucilia</taxon>
    </lineage>
</organism>
<accession>A0A0L0BYF9</accession>
<protein>
    <recommendedName>
        <fullName evidence="4">Neuropeptide-like protein 31</fullName>
    </recommendedName>
</protein>
<gene>
    <name evidence="2" type="ORF">FF38_11850</name>
</gene>
<reference evidence="2 3" key="1">
    <citation type="journal article" date="2015" name="Nat. Commun.">
        <title>Lucilia cuprina genome unlocks parasitic fly biology to underpin future interventions.</title>
        <authorList>
            <person name="Anstead C.A."/>
            <person name="Korhonen P.K."/>
            <person name="Young N.D."/>
            <person name="Hall R.S."/>
            <person name="Jex A.R."/>
            <person name="Murali S.C."/>
            <person name="Hughes D.S."/>
            <person name="Lee S.F."/>
            <person name="Perry T."/>
            <person name="Stroehlein A.J."/>
            <person name="Ansell B.R."/>
            <person name="Breugelmans B."/>
            <person name="Hofmann A."/>
            <person name="Qu J."/>
            <person name="Dugan S."/>
            <person name="Lee S.L."/>
            <person name="Chao H."/>
            <person name="Dinh H."/>
            <person name="Han Y."/>
            <person name="Doddapaneni H.V."/>
            <person name="Worley K.C."/>
            <person name="Muzny D.M."/>
            <person name="Ioannidis P."/>
            <person name="Waterhouse R.M."/>
            <person name="Zdobnov E.M."/>
            <person name="James P.J."/>
            <person name="Bagnall N.H."/>
            <person name="Kotze A.C."/>
            <person name="Gibbs R.A."/>
            <person name="Richards S."/>
            <person name="Batterham P."/>
            <person name="Gasser R.B."/>
        </authorList>
    </citation>
    <scope>NUCLEOTIDE SEQUENCE [LARGE SCALE GENOMIC DNA]</scope>
    <source>
        <strain evidence="2 3">LS</strain>
        <tissue evidence="2">Full body</tissue>
    </source>
</reference>
<dbReference type="AlphaFoldDB" id="A0A0L0BYF9"/>
<dbReference type="OrthoDB" id="10470239at2759"/>